<evidence type="ECO:0000313" key="1">
    <source>
        <dbReference type="EMBL" id="MBC3901386.1"/>
    </source>
</evidence>
<organism evidence="1 2">
    <name type="scientific">Acetobacterium malicum</name>
    <dbReference type="NCBI Taxonomy" id="52692"/>
    <lineage>
        <taxon>Bacteria</taxon>
        <taxon>Bacillati</taxon>
        <taxon>Bacillota</taxon>
        <taxon>Clostridia</taxon>
        <taxon>Eubacteriales</taxon>
        <taxon>Eubacteriaceae</taxon>
        <taxon>Acetobacterium</taxon>
    </lineage>
</organism>
<comment type="caution">
    <text evidence="1">The sequence shown here is derived from an EMBL/GenBank/DDBJ whole genome shotgun (WGS) entry which is preliminary data.</text>
</comment>
<proteinExistence type="predicted"/>
<accession>A0ABR6Z2C7</accession>
<dbReference type="RefSeq" id="WP_186895438.1">
    <property type="nucleotide sequence ID" value="NZ_WJBE01000026.1"/>
</dbReference>
<name>A0ABR6Z2C7_9FIRM</name>
<evidence type="ECO:0000313" key="2">
    <source>
        <dbReference type="Proteomes" id="UP000622405"/>
    </source>
</evidence>
<protein>
    <submittedName>
        <fullName evidence="1">Uncharacterized protein</fullName>
    </submittedName>
</protein>
<dbReference type="EMBL" id="WJBE01000026">
    <property type="protein sequence ID" value="MBC3901386.1"/>
    <property type="molecule type" value="Genomic_DNA"/>
</dbReference>
<dbReference type="Proteomes" id="UP000622405">
    <property type="component" value="Unassembled WGS sequence"/>
</dbReference>
<reference evidence="1 2" key="1">
    <citation type="journal article" date="2020" name="mSystems">
        <title>Defining Genomic and Predicted Metabolic Features of the Acetobacterium Genus.</title>
        <authorList>
            <person name="Ross D.E."/>
            <person name="Marshall C.W."/>
            <person name="Gulliver D."/>
            <person name="May H.D."/>
            <person name="Norman R.S."/>
        </authorList>
    </citation>
    <scope>NUCLEOTIDE SEQUENCE [LARGE SCALE GENOMIC DNA]</scope>
    <source>
        <strain evidence="1 2">DSM 4132</strain>
    </source>
</reference>
<gene>
    <name evidence="1" type="ORF">GH811_17440</name>
</gene>
<sequence length="73" mass="8248">MDMQNLLSKLAGKKEAIEANTNTWDLFRNSYNKGVLNVLDEVIGDLEAISGLQAPVKQKNDKVVQIQHRRIAR</sequence>
<keyword evidence="2" id="KW-1185">Reference proteome</keyword>